<dbReference type="Proteomes" id="UP000050497">
    <property type="component" value="Unassembled WGS sequence"/>
</dbReference>
<dbReference type="RefSeq" id="WP_074445840.1">
    <property type="nucleotide sequence ID" value="NZ_FMBM01000002.1"/>
</dbReference>
<feature type="binding site" evidence="2">
    <location>
        <position position="219"/>
    </location>
    <ligand>
        <name>Fe cation</name>
        <dbReference type="ChEBI" id="CHEBI:24875"/>
    </ligand>
</feature>
<feature type="signal peptide" evidence="3">
    <location>
        <begin position="1"/>
        <end position="26"/>
    </location>
</feature>
<dbReference type="InterPro" id="IPR026045">
    <property type="entry name" value="Ferric-bd"/>
</dbReference>
<dbReference type="GO" id="GO:0015888">
    <property type="term" value="P:thiamine transport"/>
    <property type="evidence" value="ECO:0007669"/>
    <property type="project" value="TreeGrafter"/>
</dbReference>
<dbReference type="GO" id="GO:0030975">
    <property type="term" value="F:thiamine binding"/>
    <property type="evidence" value="ECO:0007669"/>
    <property type="project" value="TreeGrafter"/>
</dbReference>
<evidence type="ECO:0000256" key="3">
    <source>
        <dbReference type="SAM" id="SignalP"/>
    </source>
</evidence>
<dbReference type="PIRSF" id="PIRSF002825">
    <property type="entry name" value="CfbpA"/>
    <property type="match status" value="1"/>
</dbReference>
<comment type="caution">
    <text evidence="4">The sequence shown here is derived from an EMBL/GenBank/DDBJ whole genome shotgun (WGS) entry which is preliminary data.</text>
</comment>
<dbReference type="STRING" id="1653334.GA0071312_3307"/>
<evidence type="ECO:0000313" key="7">
    <source>
        <dbReference type="Proteomes" id="UP000182800"/>
    </source>
</evidence>
<protein>
    <submittedName>
        <fullName evidence="4">Iron(III) transport system substrate-binding protein</fullName>
    </submittedName>
</protein>
<dbReference type="OrthoDB" id="9766989at2"/>
<dbReference type="CDD" id="cd13547">
    <property type="entry name" value="PBP2_Fbp_like_2"/>
    <property type="match status" value="1"/>
</dbReference>
<dbReference type="EMBL" id="LJSX01000005">
    <property type="protein sequence ID" value="KPQ11749.1"/>
    <property type="molecule type" value="Genomic_DNA"/>
</dbReference>
<name>A0A0P8A9I4_9HYPH</name>
<evidence type="ECO:0000256" key="1">
    <source>
        <dbReference type="ARBA" id="ARBA00022729"/>
    </source>
</evidence>
<dbReference type="SUPFAM" id="SSF53850">
    <property type="entry name" value="Periplasmic binding protein-like II"/>
    <property type="match status" value="1"/>
</dbReference>
<evidence type="ECO:0000313" key="6">
    <source>
        <dbReference type="Proteomes" id="UP000050497"/>
    </source>
</evidence>
<feature type="chain" id="PRO_5006147743" evidence="3">
    <location>
        <begin position="27"/>
        <end position="325"/>
    </location>
</feature>
<dbReference type="PATRIC" id="fig|1653334.4.peg.1604"/>
<dbReference type="PANTHER" id="PTHR30006:SF2">
    <property type="entry name" value="ABC TRANSPORTER SUBSTRATE-BINDING PROTEIN"/>
    <property type="match status" value="1"/>
</dbReference>
<keyword evidence="2" id="KW-0479">Metal-binding</keyword>
<dbReference type="EMBL" id="FMBM01000002">
    <property type="protein sequence ID" value="SCC82326.1"/>
    <property type="molecule type" value="Genomic_DNA"/>
</dbReference>
<evidence type="ECO:0000313" key="4">
    <source>
        <dbReference type="EMBL" id="KPQ11749.1"/>
    </source>
</evidence>
<reference evidence="4 6" key="1">
    <citation type="submission" date="2015-09" db="EMBL/GenBank/DDBJ databases">
        <title>Identification and resolution of microdiversity through metagenomic sequencing of parallel consortia.</title>
        <authorList>
            <person name="Nelson W.C."/>
            <person name="Romine M.F."/>
            <person name="Lindemann S.R."/>
        </authorList>
    </citation>
    <scope>NUCLEOTIDE SEQUENCE [LARGE SCALE GENOMIC DNA]</scope>
    <source>
        <strain evidence="4">HL-109</strain>
    </source>
</reference>
<dbReference type="GO" id="GO:0030976">
    <property type="term" value="F:thiamine pyrophosphate binding"/>
    <property type="evidence" value="ECO:0007669"/>
    <property type="project" value="TreeGrafter"/>
</dbReference>
<dbReference type="AlphaFoldDB" id="A0A0P8A9I4"/>
<dbReference type="GO" id="GO:0030288">
    <property type="term" value="C:outer membrane-bounded periplasmic space"/>
    <property type="evidence" value="ECO:0007669"/>
    <property type="project" value="TreeGrafter"/>
</dbReference>
<keyword evidence="2" id="KW-0408">Iron</keyword>
<gene>
    <name evidence="4" type="primary">afuA-2</name>
    <name evidence="5" type="ORF">GA0071312_3307</name>
    <name evidence="4" type="ORF">HLUCCO17_04550</name>
</gene>
<organism evidence="4 6">
    <name type="scientific">Saliniramus fredricksonii</name>
    <dbReference type="NCBI Taxonomy" id="1653334"/>
    <lineage>
        <taxon>Bacteria</taxon>
        <taxon>Pseudomonadati</taxon>
        <taxon>Pseudomonadota</taxon>
        <taxon>Alphaproteobacteria</taxon>
        <taxon>Hyphomicrobiales</taxon>
        <taxon>Salinarimonadaceae</taxon>
        <taxon>Saliniramus</taxon>
    </lineage>
</organism>
<evidence type="ECO:0000256" key="2">
    <source>
        <dbReference type="PIRSR" id="PIRSR002825-1"/>
    </source>
</evidence>
<accession>A0A0P8A9I4</accession>
<dbReference type="Gene3D" id="3.40.190.10">
    <property type="entry name" value="Periplasmic binding protein-like II"/>
    <property type="match status" value="2"/>
</dbReference>
<evidence type="ECO:0000313" key="5">
    <source>
        <dbReference type="EMBL" id="SCC82326.1"/>
    </source>
</evidence>
<dbReference type="Pfam" id="PF13343">
    <property type="entry name" value="SBP_bac_6"/>
    <property type="match status" value="1"/>
</dbReference>
<dbReference type="GO" id="GO:0046872">
    <property type="term" value="F:metal ion binding"/>
    <property type="evidence" value="ECO:0007669"/>
    <property type="project" value="UniProtKB-KW"/>
</dbReference>
<dbReference type="Proteomes" id="UP000182800">
    <property type="component" value="Unassembled WGS sequence"/>
</dbReference>
<sequence>MIRRFMLAASVSLAATLGFAAQTVQADTLTFYTAGPGGLADALAEAFTAETGIAVNVFQATTGQVMARLEAEEANPQADVVVSASWGSAQDMHERGLLMEYVSPNAEMVPDFLKDSHYVAQGVSALAIAWNTQSGTPRPNEWADLADEAYRDLVTMPDPSQSGSAFDLVAGLEAAMGEEAWTLLGDLAENGMIVPGPNAAALNPVLQGAKAVVFGAVDYISYGRAASGETIEVISPESGTVIAPRPIMILESAQNPDEAKAFVDFVLSDAGQALVAETFLMPARTDVEGRRPGINDLTIIDVDADAVSARRDEMIARFNETVMAR</sequence>
<proteinExistence type="predicted"/>
<keyword evidence="7" id="KW-1185">Reference proteome</keyword>
<dbReference type="PANTHER" id="PTHR30006">
    <property type="entry name" value="THIAMINE-BINDING PERIPLASMIC PROTEIN-RELATED"/>
    <property type="match status" value="1"/>
</dbReference>
<keyword evidence="1 3" id="KW-0732">Signal</keyword>
<reference evidence="5 7" key="2">
    <citation type="submission" date="2016-08" db="EMBL/GenBank/DDBJ databases">
        <authorList>
            <person name="Varghese N."/>
            <person name="Submissions Spin"/>
        </authorList>
    </citation>
    <scope>NUCLEOTIDE SEQUENCE [LARGE SCALE GENOMIC DNA]</scope>
    <source>
        <strain evidence="5 7">HL-109</strain>
    </source>
</reference>